<protein>
    <recommendedName>
        <fullName evidence="2">histidine kinase</fullName>
        <ecNumber evidence="2">2.7.13.3</ecNumber>
    </recommendedName>
</protein>
<dbReference type="GO" id="GO:0005524">
    <property type="term" value="F:ATP binding"/>
    <property type="evidence" value="ECO:0007669"/>
    <property type="project" value="UniProtKB-KW"/>
</dbReference>
<evidence type="ECO:0000256" key="8">
    <source>
        <dbReference type="ARBA" id="ARBA00023012"/>
    </source>
</evidence>
<keyword evidence="8" id="KW-0902">Two-component regulatory system</keyword>
<dbReference type="OrthoDB" id="227596at2"/>
<dbReference type="Proteomes" id="UP000198677">
    <property type="component" value="Unassembled WGS sequence"/>
</dbReference>
<dbReference type="GO" id="GO:0046983">
    <property type="term" value="F:protein dimerization activity"/>
    <property type="evidence" value="ECO:0007669"/>
    <property type="project" value="InterPro"/>
</dbReference>
<dbReference type="CDD" id="cd16917">
    <property type="entry name" value="HATPase_UhpB-NarQ-NarX-like"/>
    <property type="match status" value="1"/>
</dbReference>
<keyword evidence="4" id="KW-0808">Transferase</keyword>
<sequence length="385" mass="42096">MRRFSLWLRGKPFVADSMLATILFVLEGLSAPNSQAPWLFVLLGLALCVPIAFRRRHPVLAAATILGLSIMTTVISSWIGDDTVTHPGQLGLAVMLYTLVAYVGRKPAAFYLVGLAVDSALAIWLLHQDIGTTAAFITLFYALSWITAEFLGARRLYDEEVAARLAVAEYDRDRRAEEAVAGERTRIARELHDVVAHAVSVMVVQADGASYAVRRNPDGAERALGNIASTGRQALAELRRTVALLRTEQTPAEMPQHGTAGVAKVVDMMRDAGLRVELEMTGELDDIRPALSLGIHRVVQESLTNVLRHAGTSPRARVRVRRRDEDVLVEITDNGRGSSQFTQGSGNGLVGMRERVAVLQGNLETGREPDGSWRVRAELPLHPDD</sequence>
<dbReference type="GO" id="GO:0000155">
    <property type="term" value="F:phosphorelay sensor kinase activity"/>
    <property type="evidence" value="ECO:0007669"/>
    <property type="project" value="InterPro"/>
</dbReference>
<feature type="transmembrane region" description="Helical" evidence="9">
    <location>
        <begin position="86"/>
        <end position="103"/>
    </location>
</feature>
<comment type="catalytic activity">
    <reaction evidence="1">
        <text>ATP + protein L-histidine = ADP + protein N-phospho-L-histidine.</text>
        <dbReference type="EC" id="2.7.13.3"/>
    </reaction>
</comment>
<dbReference type="InterPro" id="IPR055558">
    <property type="entry name" value="DUF7134"/>
</dbReference>
<dbReference type="InterPro" id="IPR050482">
    <property type="entry name" value="Sensor_HK_TwoCompSys"/>
</dbReference>
<dbReference type="InterPro" id="IPR011712">
    <property type="entry name" value="Sig_transdc_His_kin_sub3_dim/P"/>
</dbReference>
<keyword evidence="7" id="KW-0067">ATP-binding</keyword>
<evidence type="ECO:0000256" key="2">
    <source>
        <dbReference type="ARBA" id="ARBA00012438"/>
    </source>
</evidence>
<feature type="transmembrane region" description="Helical" evidence="9">
    <location>
        <begin position="36"/>
        <end position="53"/>
    </location>
</feature>
<dbReference type="Pfam" id="PF02518">
    <property type="entry name" value="HATPase_c"/>
    <property type="match status" value="1"/>
</dbReference>
<feature type="transmembrane region" description="Helical" evidence="9">
    <location>
        <begin position="12"/>
        <end position="30"/>
    </location>
</feature>
<keyword evidence="9" id="KW-1133">Transmembrane helix</keyword>
<dbReference type="EC" id="2.7.13.3" evidence="2"/>
<feature type="domain" description="Histidine kinase/HSP90-like ATPase" evidence="10">
    <location>
        <begin position="290"/>
        <end position="383"/>
    </location>
</feature>
<gene>
    <name evidence="11" type="ORF">SAMN05444583_10566</name>
</gene>
<name>A0A1H7LIH2_9NOCA</name>
<feature type="transmembrane region" description="Helical" evidence="9">
    <location>
        <begin position="110"/>
        <end position="127"/>
    </location>
</feature>
<keyword evidence="9" id="KW-0472">Membrane</keyword>
<reference evidence="12" key="1">
    <citation type="submission" date="2016-10" db="EMBL/GenBank/DDBJ databases">
        <authorList>
            <person name="Varghese N."/>
            <person name="Submissions S."/>
        </authorList>
    </citation>
    <scope>NUCLEOTIDE SEQUENCE [LARGE SCALE GENOMIC DNA]</scope>
    <source>
        <strain evidence="12">DSM 44675</strain>
    </source>
</reference>
<feature type="transmembrane region" description="Helical" evidence="9">
    <location>
        <begin position="133"/>
        <end position="151"/>
    </location>
</feature>
<evidence type="ECO:0000256" key="5">
    <source>
        <dbReference type="ARBA" id="ARBA00022741"/>
    </source>
</evidence>
<keyword evidence="9" id="KW-0812">Transmembrane</keyword>
<dbReference type="PANTHER" id="PTHR24421:SF10">
    <property type="entry name" value="NITRATE_NITRITE SENSOR PROTEIN NARQ"/>
    <property type="match status" value="1"/>
</dbReference>
<evidence type="ECO:0000313" key="11">
    <source>
        <dbReference type="EMBL" id="SEK98734.1"/>
    </source>
</evidence>
<dbReference type="AlphaFoldDB" id="A0A1H7LIH2"/>
<evidence type="ECO:0000256" key="1">
    <source>
        <dbReference type="ARBA" id="ARBA00000085"/>
    </source>
</evidence>
<dbReference type="Pfam" id="PF07730">
    <property type="entry name" value="HisKA_3"/>
    <property type="match status" value="1"/>
</dbReference>
<dbReference type="GO" id="GO:0016020">
    <property type="term" value="C:membrane"/>
    <property type="evidence" value="ECO:0007669"/>
    <property type="project" value="InterPro"/>
</dbReference>
<evidence type="ECO:0000256" key="4">
    <source>
        <dbReference type="ARBA" id="ARBA00022679"/>
    </source>
</evidence>
<evidence type="ECO:0000313" key="12">
    <source>
        <dbReference type="Proteomes" id="UP000198677"/>
    </source>
</evidence>
<evidence type="ECO:0000256" key="6">
    <source>
        <dbReference type="ARBA" id="ARBA00022777"/>
    </source>
</evidence>
<accession>A0A1H7LIH2</accession>
<dbReference type="RefSeq" id="WP_072749838.1">
    <property type="nucleotide sequence ID" value="NZ_FOAW01000005.1"/>
</dbReference>
<keyword evidence="12" id="KW-1185">Reference proteome</keyword>
<evidence type="ECO:0000256" key="9">
    <source>
        <dbReference type="SAM" id="Phobius"/>
    </source>
</evidence>
<dbReference type="PANTHER" id="PTHR24421">
    <property type="entry name" value="NITRATE/NITRITE SENSOR PROTEIN NARX-RELATED"/>
    <property type="match status" value="1"/>
</dbReference>
<dbReference type="Gene3D" id="3.30.565.10">
    <property type="entry name" value="Histidine kinase-like ATPase, C-terminal domain"/>
    <property type="match status" value="1"/>
</dbReference>
<feature type="transmembrane region" description="Helical" evidence="9">
    <location>
        <begin position="60"/>
        <end position="80"/>
    </location>
</feature>
<dbReference type="SMART" id="SM00387">
    <property type="entry name" value="HATPase_c"/>
    <property type="match status" value="1"/>
</dbReference>
<dbReference type="Gene3D" id="1.20.5.1930">
    <property type="match status" value="1"/>
</dbReference>
<dbReference type="EMBL" id="FOAW01000005">
    <property type="protein sequence ID" value="SEK98734.1"/>
    <property type="molecule type" value="Genomic_DNA"/>
</dbReference>
<keyword evidence="6 11" id="KW-0418">Kinase</keyword>
<evidence type="ECO:0000256" key="3">
    <source>
        <dbReference type="ARBA" id="ARBA00022553"/>
    </source>
</evidence>
<dbReference type="InterPro" id="IPR003594">
    <property type="entry name" value="HATPase_dom"/>
</dbReference>
<dbReference type="InterPro" id="IPR036890">
    <property type="entry name" value="HATPase_C_sf"/>
</dbReference>
<proteinExistence type="predicted"/>
<evidence type="ECO:0000256" key="7">
    <source>
        <dbReference type="ARBA" id="ARBA00022840"/>
    </source>
</evidence>
<dbReference type="SUPFAM" id="SSF55874">
    <property type="entry name" value="ATPase domain of HSP90 chaperone/DNA topoisomerase II/histidine kinase"/>
    <property type="match status" value="1"/>
</dbReference>
<keyword evidence="3" id="KW-0597">Phosphoprotein</keyword>
<dbReference type="Pfam" id="PF23539">
    <property type="entry name" value="DUF7134"/>
    <property type="match status" value="1"/>
</dbReference>
<keyword evidence="5" id="KW-0547">Nucleotide-binding</keyword>
<evidence type="ECO:0000259" key="10">
    <source>
        <dbReference type="SMART" id="SM00387"/>
    </source>
</evidence>
<organism evidence="11 12">
    <name type="scientific">Rhodococcus maanshanensis</name>
    <dbReference type="NCBI Taxonomy" id="183556"/>
    <lineage>
        <taxon>Bacteria</taxon>
        <taxon>Bacillati</taxon>
        <taxon>Actinomycetota</taxon>
        <taxon>Actinomycetes</taxon>
        <taxon>Mycobacteriales</taxon>
        <taxon>Nocardiaceae</taxon>
        <taxon>Rhodococcus</taxon>
    </lineage>
</organism>